<dbReference type="InterPro" id="IPR012349">
    <property type="entry name" value="Split_barrel_FMN-bd"/>
</dbReference>
<dbReference type="EC" id="1.4.3.5" evidence="5"/>
<evidence type="ECO:0000256" key="1">
    <source>
        <dbReference type="ARBA" id="ARBA00007301"/>
    </source>
</evidence>
<feature type="binding site" evidence="7">
    <location>
        <position position="82"/>
    </location>
    <ligand>
        <name>FMN</name>
        <dbReference type="ChEBI" id="CHEBI:58210"/>
    </ligand>
</feature>
<feature type="binding site" evidence="7">
    <location>
        <position position="195"/>
    </location>
    <ligand>
        <name>FMN</name>
        <dbReference type="ChEBI" id="CHEBI:58210"/>
    </ligand>
</feature>
<evidence type="ECO:0000256" key="3">
    <source>
        <dbReference type="ARBA" id="ARBA00022643"/>
    </source>
</evidence>
<dbReference type="Proteomes" id="UP000019276">
    <property type="component" value="Unassembled WGS sequence"/>
</dbReference>
<evidence type="ECO:0000259" key="9">
    <source>
        <dbReference type="Pfam" id="PF10590"/>
    </source>
</evidence>
<dbReference type="OrthoDB" id="9780392at2"/>
<dbReference type="RefSeq" id="WP_035012965.1">
    <property type="nucleotide sequence ID" value="NZ_ARZY01000002.1"/>
</dbReference>
<evidence type="ECO:0000259" key="8">
    <source>
        <dbReference type="Pfam" id="PF01243"/>
    </source>
</evidence>
<evidence type="ECO:0000256" key="7">
    <source>
        <dbReference type="PIRSR" id="PIRSR000190-2"/>
    </source>
</evidence>
<comment type="similarity">
    <text evidence="1">Belongs to the pyridoxamine 5'-phosphate oxidase family.</text>
</comment>
<keyword evidence="11" id="KW-1185">Reference proteome</keyword>
<feature type="binding site" evidence="6">
    <location>
        <position position="126"/>
    </location>
    <ligand>
        <name>substrate</name>
    </ligand>
</feature>
<sequence>MNLFEYRREYTNGELNEADMLTEPLDQFEHWLKYAVEQGMQDATAMVLSTVNTDGQPNARNVLLKNIEPDGLVFFTSLASQKALEIKHNHKVCLLFNWLTLDRQVKIQGIAEPLAAEVAKNYHMGRPRESQISSWLASVDAGRFTTKQALLYQFEVLKQKFKNKQVPMPESWGGYIVKPQHFEFWQGGKGRLHDRIIYFKKDSDGWQRERIL</sequence>
<reference evidence="10 11" key="1">
    <citation type="journal article" date="2014" name="Genome Announc.">
        <title>Draft Genome Sequence of the Agar-Degrading Bacterium Catenovulum sp. Strain DS-2, Isolated from Intestines of Haliotis diversicolor.</title>
        <authorList>
            <person name="Shan D."/>
            <person name="Li X."/>
            <person name="Gu Z."/>
            <person name="Wei G."/>
            <person name="Gao Z."/>
            <person name="Shao Z."/>
        </authorList>
    </citation>
    <scope>NUCLEOTIDE SEQUENCE [LARGE SCALE GENOMIC DNA]</scope>
    <source>
        <strain evidence="10 11">DS-2</strain>
    </source>
</reference>
<dbReference type="GO" id="GO:0004733">
    <property type="term" value="F:pyridoxamine phosphate oxidase activity"/>
    <property type="evidence" value="ECO:0007669"/>
    <property type="project" value="UniProtKB-UniRule"/>
</dbReference>
<dbReference type="NCBIfam" id="NF004231">
    <property type="entry name" value="PRK05679.1"/>
    <property type="match status" value="1"/>
</dbReference>
<keyword evidence="3 7" id="KW-0288">FMN</keyword>
<organism evidence="10 11">
    <name type="scientific">Catenovulum agarivorans DS-2</name>
    <dbReference type="NCBI Taxonomy" id="1328313"/>
    <lineage>
        <taxon>Bacteria</taxon>
        <taxon>Pseudomonadati</taxon>
        <taxon>Pseudomonadota</taxon>
        <taxon>Gammaproteobacteria</taxon>
        <taxon>Alteromonadales</taxon>
        <taxon>Alteromonadaceae</taxon>
        <taxon>Catenovulum</taxon>
    </lineage>
</organism>
<feature type="binding site" evidence="7">
    <location>
        <begin position="75"/>
        <end position="76"/>
    </location>
    <ligand>
        <name>FMN</name>
        <dbReference type="ChEBI" id="CHEBI:58210"/>
    </ligand>
</feature>
<dbReference type="SUPFAM" id="SSF50475">
    <property type="entry name" value="FMN-binding split barrel"/>
    <property type="match status" value="1"/>
</dbReference>
<dbReference type="InterPro" id="IPR011576">
    <property type="entry name" value="Pyridox_Oxase_N"/>
</dbReference>
<keyword evidence="4 10" id="KW-0560">Oxidoreductase</keyword>
<dbReference type="Pfam" id="PF10590">
    <property type="entry name" value="PNP_phzG_C"/>
    <property type="match status" value="1"/>
</dbReference>
<feature type="binding site" evidence="7">
    <location>
        <begin position="60"/>
        <end position="65"/>
    </location>
    <ligand>
        <name>FMN</name>
        <dbReference type="ChEBI" id="CHEBI:58210"/>
    </ligand>
</feature>
<feature type="domain" description="Pyridoxine 5'-phosphate oxidase dimerisation C-terminal" evidence="9">
    <location>
        <begin position="172"/>
        <end position="211"/>
    </location>
</feature>
<dbReference type="EMBL" id="ARZY01000002">
    <property type="protein sequence ID" value="EWH11941.1"/>
    <property type="molecule type" value="Genomic_DNA"/>
</dbReference>
<gene>
    <name evidence="10" type="ORF">DS2_02118</name>
</gene>
<dbReference type="PANTHER" id="PTHR10851:SF0">
    <property type="entry name" value="PYRIDOXINE-5'-PHOSPHATE OXIDASE"/>
    <property type="match status" value="1"/>
</dbReference>
<dbReference type="PANTHER" id="PTHR10851">
    <property type="entry name" value="PYRIDOXINE-5-PHOSPHATE OXIDASE"/>
    <property type="match status" value="1"/>
</dbReference>
<evidence type="ECO:0000256" key="4">
    <source>
        <dbReference type="ARBA" id="ARBA00023002"/>
    </source>
</evidence>
<feature type="binding site" evidence="6">
    <location>
        <position position="130"/>
    </location>
    <ligand>
        <name>substrate</name>
    </ligand>
</feature>
<feature type="binding site" evidence="6">
    <location>
        <position position="122"/>
    </location>
    <ligand>
        <name>substrate</name>
    </ligand>
</feature>
<dbReference type="PIRSF" id="PIRSF000190">
    <property type="entry name" value="Pyd_amn-ph_oxd"/>
    <property type="match status" value="1"/>
</dbReference>
<dbReference type="GO" id="GO:0008615">
    <property type="term" value="P:pyridoxine biosynthetic process"/>
    <property type="evidence" value="ECO:0007669"/>
    <property type="project" value="UniProtKB-UniRule"/>
</dbReference>
<keyword evidence="2" id="KW-0285">Flavoprotein</keyword>
<proteinExistence type="inferred from homology"/>
<accession>W7QJ85</accession>
<evidence type="ECO:0000313" key="11">
    <source>
        <dbReference type="Proteomes" id="UP000019276"/>
    </source>
</evidence>
<dbReference type="Gene3D" id="2.30.110.10">
    <property type="entry name" value="Electron Transport, Fmn-binding Protein, Chain A"/>
    <property type="match status" value="1"/>
</dbReference>
<dbReference type="InterPro" id="IPR000659">
    <property type="entry name" value="Pyridox_Oxase"/>
</dbReference>
<evidence type="ECO:0000256" key="6">
    <source>
        <dbReference type="PIRSR" id="PIRSR000190-1"/>
    </source>
</evidence>
<feature type="domain" description="Pyridoxamine 5'-phosphate oxidase N-terminal" evidence="8">
    <location>
        <begin position="35"/>
        <end position="142"/>
    </location>
</feature>
<dbReference type="NCBIfam" id="TIGR00558">
    <property type="entry name" value="pdxH"/>
    <property type="match status" value="1"/>
</dbReference>
<name>W7QJ85_9ALTE</name>
<evidence type="ECO:0000256" key="2">
    <source>
        <dbReference type="ARBA" id="ARBA00022630"/>
    </source>
</evidence>
<feature type="binding site" evidence="7">
    <location>
        <position position="104"/>
    </location>
    <ligand>
        <name>FMN</name>
        <dbReference type="ChEBI" id="CHEBI:58210"/>
    </ligand>
</feature>
<dbReference type="GO" id="GO:0010181">
    <property type="term" value="F:FMN binding"/>
    <property type="evidence" value="ECO:0007669"/>
    <property type="project" value="UniProtKB-UniRule"/>
</dbReference>
<dbReference type="Pfam" id="PF01243">
    <property type="entry name" value="PNPOx_N"/>
    <property type="match status" value="1"/>
</dbReference>
<comment type="cofactor">
    <cofactor evidence="7">
        <name>FMN</name>
        <dbReference type="ChEBI" id="CHEBI:58210"/>
    </cofactor>
    <text evidence="7">Binds 1 FMN per subunit.</text>
</comment>
<feature type="binding site" evidence="7">
    <location>
        <position position="185"/>
    </location>
    <ligand>
        <name>FMN</name>
        <dbReference type="ChEBI" id="CHEBI:58210"/>
    </ligand>
</feature>
<dbReference type="AlphaFoldDB" id="W7QJ85"/>
<feature type="binding site" evidence="6">
    <location>
        <position position="65"/>
    </location>
    <ligand>
        <name>substrate</name>
    </ligand>
</feature>
<dbReference type="STRING" id="1328313.DS2_02118"/>
<dbReference type="InterPro" id="IPR019740">
    <property type="entry name" value="Pyridox_Oxase_CS"/>
</dbReference>
<evidence type="ECO:0000313" key="10">
    <source>
        <dbReference type="EMBL" id="EWH11941.1"/>
    </source>
</evidence>
<feature type="binding site" evidence="6">
    <location>
        <begin position="191"/>
        <end position="193"/>
    </location>
    <ligand>
        <name>substrate</name>
    </ligand>
</feature>
<evidence type="ECO:0000256" key="5">
    <source>
        <dbReference type="NCBIfam" id="TIGR00558"/>
    </source>
</evidence>
<feature type="binding site" evidence="6">
    <location>
        <begin position="7"/>
        <end position="10"/>
    </location>
    <ligand>
        <name>substrate</name>
    </ligand>
</feature>
<protein>
    <recommendedName>
        <fullName evidence="5">Pyridoxamine 5'-phosphate oxidase</fullName>
        <ecNumber evidence="5">1.4.3.5</ecNumber>
    </recommendedName>
</protein>
<comment type="caution">
    <text evidence="10">The sequence shown here is derived from an EMBL/GenBank/DDBJ whole genome shotgun (WGS) entry which is preliminary data.</text>
</comment>
<dbReference type="InterPro" id="IPR019576">
    <property type="entry name" value="Pyridoxamine_oxidase_dimer_C"/>
</dbReference>
<dbReference type="PROSITE" id="PS01064">
    <property type="entry name" value="PYRIDOX_OXIDASE"/>
    <property type="match status" value="1"/>
</dbReference>
<dbReference type="eggNOG" id="COG0259">
    <property type="taxonomic scope" value="Bacteria"/>
</dbReference>